<dbReference type="EMBL" id="UINC01206474">
    <property type="protein sequence ID" value="SVE28123.1"/>
    <property type="molecule type" value="Genomic_DNA"/>
</dbReference>
<gene>
    <name evidence="2" type="ORF">METZ01_LOCUS480977</name>
</gene>
<protein>
    <recommendedName>
        <fullName evidence="1">Sliding clamp C-terminal domain-containing protein</fullName>
    </recommendedName>
</protein>
<sequence length="215" mass="24032">MNISTDTLSVLKNFSDITQNILVKPGSKIQTISTMKNILAEAEVTEKFESEFAIYDLPEFLRAVELFEKPALKFNGGSNVVIASANSKQAIKYFFADKSVIVAPTKAINMPDQYVSFTLKNQDFANLQKAITTLNLPDVAVAGDGKNIKLVATDKKNKSSNDYSEIIGETDKKFTAYFKAENLKLIGDDYDVEISKQKISHFINRNKPVQYWIAL</sequence>
<dbReference type="GO" id="GO:0030337">
    <property type="term" value="F:DNA polymerase processivity factor activity"/>
    <property type="evidence" value="ECO:0007669"/>
    <property type="project" value="InterPro"/>
</dbReference>
<proteinExistence type="inferred from homology"/>
<dbReference type="InterPro" id="IPR015200">
    <property type="entry name" value="Sliding_clamp_C"/>
</dbReference>
<dbReference type="Gene3D" id="3.70.10.10">
    <property type="match status" value="1"/>
</dbReference>
<feature type="non-terminal residue" evidence="2">
    <location>
        <position position="215"/>
    </location>
</feature>
<name>A0A383C7T2_9ZZZZ</name>
<accession>A0A383C7T2</accession>
<dbReference type="SUPFAM" id="SSF55979">
    <property type="entry name" value="DNA clamp"/>
    <property type="match status" value="2"/>
</dbReference>
<dbReference type="AlphaFoldDB" id="A0A383C7T2"/>
<dbReference type="InterPro" id="IPR046938">
    <property type="entry name" value="DNA_clamp_sf"/>
</dbReference>
<feature type="domain" description="Sliding clamp C-terminal" evidence="1">
    <location>
        <begin position="117"/>
        <end position="214"/>
    </location>
</feature>
<dbReference type="HAMAP" id="MF_04161">
    <property type="entry name" value="Sliding_clamp_T4"/>
    <property type="match status" value="1"/>
</dbReference>
<evidence type="ECO:0000313" key="2">
    <source>
        <dbReference type="EMBL" id="SVE28123.1"/>
    </source>
</evidence>
<reference evidence="2" key="1">
    <citation type="submission" date="2018-05" db="EMBL/GenBank/DDBJ databases">
        <authorList>
            <person name="Lanie J.A."/>
            <person name="Ng W.-L."/>
            <person name="Kazmierczak K.M."/>
            <person name="Andrzejewski T.M."/>
            <person name="Davidsen T.M."/>
            <person name="Wayne K.J."/>
            <person name="Tettelin H."/>
            <person name="Glass J.I."/>
            <person name="Rusch D."/>
            <person name="Podicherti R."/>
            <person name="Tsui H.-C.T."/>
            <person name="Winkler M.E."/>
        </authorList>
    </citation>
    <scope>NUCLEOTIDE SEQUENCE</scope>
</reference>
<organism evidence="2">
    <name type="scientific">marine metagenome</name>
    <dbReference type="NCBI Taxonomy" id="408172"/>
    <lineage>
        <taxon>unclassified sequences</taxon>
        <taxon>metagenomes</taxon>
        <taxon>ecological metagenomes</taxon>
    </lineage>
</organism>
<evidence type="ECO:0000259" key="1">
    <source>
        <dbReference type="Pfam" id="PF09116"/>
    </source>
</evidence>
<dbReference type="InterPro" id="IPR046389">
    <property type="entry name" value="Sliding_clamp_T4"/>
</dbReference>
<dbReference type="GO" id="GO:0039693">
    <property type="term" value="P:viral DNA genome replication"/>
    <property type="evidence" value="ECO:0007669"/>
    <property type="project" value="InterPro"/>
</dbReference>
<dbReference type="Pfam" id="PF09116">
    <property type="entry name" value="gp45-slide_C"/>
    <property type="match status" value="1"/>
</dbReference>